<protein>
    <recommendedName>
        <fullName evidence="3">Peptidase S1 domain-containing protein</fullName>
    </recommendedName>
</protein>
<dbReference type="Proteomes" id="UP001642540">
    <property type="component" value="Unassembled WGS sequence"/>
</dbReference>
<accession>A0ABP1R794</accession>
<dbReference type="CDD" id="cd00190">
    <property type="entry name" value="Tryp_SPc"/>
    <property type="match status" value="1"/>
</dbReference>
<keyword evidence="5" id="KW-1185">Reference proteome</keyword>
<sequence length="499" mass="56339">MVSSLSYVVAFIMDRYEKYLLAHFISFLLLLPCHCLIHASGSDVNISNSLQGTHRGSKQLLLPVVLWPFQLRILSSDNFPFAPLQNGLQFEERHNTHLTSKYPIHSHEEKWTSHAITQNTAARTCESRGSEQGKCISFLECFPMLGIEYGNESVAQNLMDIPLIEQMMESARSIDCSQRKIIPHPDVVCCPNERASGSDNHIGRGGDKDVRMPTITQRPPSRRKIDVFRQLNTLSCGQPKLQQQPSHLNSHTRNQPKITGGMEARGPQEFPWMAAIFGKNNKLLCGASLISENFLLTASHCFSTFKAGDVQHLYVHLGDFNIKSTSDGPHEVRRITKIILHKGFKIETYHNDIALLKLNRPVNFTDRIQPVCLPQTKMEDFDKKKLIVTGWGRKYRYGFTSDVLNKVEMPVWNLDECRNIYSSFAPGRLMDSNICAGDGRRNKDACLGDSGGPAVYYDGEKYVQQGIVSWGKGCGSFPGVYLNVSYFLMWISKNLKLFS</sequence>
<feature type="region of interest" description="Disordered" evidence="2">
    <location>
        <begin position="239"/>
        <end position="259"/>
    </location>
</feature>
<dbReference type="EMBL" id="CAXLJM020000066">
    <property type="protein sequence ID" value="CAL8121786.1"/>
    <property type="molecule type" value="Genomic_DNA"/>
</dbReference>
<evidence type="ECO:0000256" key="2">
    <source>
        <dbReference type="SAM" id="MobiDB-lite"/>
    </source>
</evidence>
<dbReference type="PROSITE" id="PS50240">
    <property type="entry name" value="TRYPSIN_DOM"/>
    <property type="match status" value="1"/>
</dbReference>
<dbReference type="InterPro" id="IPR001254">
    <property type="entry name" value="Trypsin_dom"/>
</dbReference>
<keyword evidence="1" id="KW-1015">Disulfide bond</keyword>
<evidence type="ECO:0000313" key="4">
    <source>
        <dbReference type="EMBL" id="CAL8121786.1"/>
    </source>
</evidence>
<name>A0ABP1R794_9HEXA</name>
<feature type="compositionally biased region" description="Polar residues" evidence="2">
    <location>
        <begin position="239"/>
        <end position="257"/>
    </location>
</feature>
<feature type="compositionally biased region" description="Basic and acidic residues" evidence="2">
    <location>
        <begin position="201"/>
        <end position="211"/>
    </location>
</feature>
<reference evidence="4 5" key="1">
    <citation type="submission" date="2024-08" db="EMBL/GenBank/DDBJ databases">
        <authorList>
            <person name="Cucini C."/>
            <person name="Frati F."/>
        </authorList>
    </citation>
    <scope>NUCLEOTIDE SEQUENCE [LARGE SCALE GENOMIC DNA]</scope>
</reference>
<gene>
    <name evidence="4" type="ORF">ODALV1_LOCUS19539</name>
</gene>
<dbReference type="SMART" id="SM00020">
    <property type="entry name" value="Tryp_SPc"/>
    <property type="match status" value="1"/>
</dbReference>
<comment type="caution">
    <text evidence="4">The sequence shown here is derived from an EMBL/GenBank/DDBJ whole genome shotgun (WGS) entry which is preliminary data.</text>
</comment>
<dbReference type="PANTHER" id="PTHR24252:SF7">
    <property type="entry name" value="HYALIN"/>
    <property type="match status" value="1"/>
</dbReference>
<dbReference type="Pfam" id="PF00089">
    <property type="entry name" value="Trypsin"/>
    <property type="match status" value="1"/>
</dbReference>
<dbReference type="InterPro" id="IPR018114">
    <property type="entry name" value="TRYPSIN_HIS"/>
</dbReference>
<dbReference type="PRINTS" id="PR00722">
    <property type="entry name" value="CHYMOTRYPSIN"/>
</dbReference>
<feature type="domain" description="Peptidase S1" evidence="3">
    <location>
        <begin position="258"/>
        <end position="496"/>
    </location>
</feature>
<dbReference type="Gene3D" id="2.40.10.10">
    <property type="entry name" value="Trypsin-like serine proteases"/>
    <property type="match status" value="1"/>
</dbReference>
<dbReference type="InterPro" id="IPR043504">
    <property type="entry name" value="Peptidase_S1_PA_chymotrypsin"/>
</dbReference>
<dbReference type="InterPro" id="IPR009003">
    <property type="entry name" value="Peptidase_S1_PA"/>
</dbReference>
<evidence type="ECO:0000259" key="3">
    <source>
        <dbReference type="PROSITE" id="PS50240"/>
    </source>
</evidence>
<organism evidence="4 5">
    <name type="scientific">Orchesella dallaii</name>
    <dbReference type="NCBI Taxonomy" id="48710"/>
    <lineage>
        <taxon>Eukaryota</taxon>
        <taxon>Metazoa</taxon>
        <taxon>Ecdysozoa</taxon>
        <taxon>Arthropoda</taxon>
        <taxon>Hexapoda</taxon>
        <taxon>Collembola</taxon>
        <taxon>Entomobryomorpha</taxon>
        <taxon>Entomobryoidea</taxon>
        <taxon>Orchesellidae</taxon>
        <taxon>Orchesellinae</taxon>
        <taxon>Orchesella</taxon>
    </lineage>
</organism>
<dbReference type="InterPro" id="IPR001314">
    <property type="entry name" value="Peptidase_S1A"/>
</dbReference>
<feature type="region of interest" description="Disordered" evidence="2">
    <location>
        <begin position="194"/>
        <end position="216"/>
    </location>
</feature>
<evidence type="ECO:0000313" key="5">
    <source>
        <dbReference type="Proteomes" id="UP001642540"/>
    </source>
</evidence>
<dbReference type="PROSITE" id="PS00134">
    <property type="entry name" value="TRYPSIN_HIS"/>
    <property type="match status" value="1"/>
</dbReference>
<dbReference type="PANTHER" id="PTHR24252">
    <property type="entry name" value="ACROSIN-RELATED"/>
    <property type="match status" value="1"/>
</dbReference>
<dbReference type="SUPFAM" id="SSF50494">
    <property type="entry name" value="Trypsin-like serine proteases"/>
    <property type="match status" value="1"/>
</dbReference>
<evidence type="ECO:0000256" key="1">
    <source>
        <dbReference type="ARBA" id="ARBA00023157"/>
    </source>
</evidence>
<proteinExistence type="predicted"/>